<feature type="repeat" description="PPR" evidence="2">
    <location>
        <begin position="519"/>
        <end position="553"/>
    </location>
</feature>
<feature type="repeat" description="PPR" evidence="2">
    <location>
        <begin position="356"/>
        <end position="386"/>
    </location>
</feature>
<dbReference type="FunFam" id="1.25.40.10:FF:000125">
    <property type="entry name" value="Pentatricopeptide repeat-containing protein"/>
    <property type="match status" value="2"/>
</dbReference>
<dbReference type="Pfam" id="PF01535">
    <property type="entry name" value="PPR"/>
    <property type="match status" value="11"/>
</dbReference>
<keyword evidence="6" id="KW-1185">Reference proteome</keyword>
<dbReference type="InterPro" id="IPR002885">
    <property type="entry name" value="PPR_rpt"/>
</dbReference>
<feature type="region of interest" description="Disordered" evidence="3">
    <location>
        <begin position="799"/>
        <end position="865"/>
    </location>
</feature>
<protein>
    <recommendedName>
        <fullName evidence="4">Tuftelin interacting protein N-terminal domain-containing protein</fullName>
    </recommendedName>
</protein>
<dbReference type="NCBIfam" id="TIGR00756">
    <property type="entry name" value="PPR"/>
    <property type="match status" value="14"/>
</dbReference>
<feature type="repeat" description="PPR" evidence="2">
    <location>
        <begin position="488"/>
        <end position="518"/>
    </location>
</feature>
<dbReference type="Gene3D" id="1.25.40.10">
    <property type="entry name" value="Tetratricopeptide repeat domain"/>
    <property type="match status" value="6"/>
</dbReference>
<dbReference type="FunFam" id="1.25.40.10:FF:000031">
    <property type="entry name" value="Pentatricopeptide repeat-containing protein mitochondrial"/>
    <property type="match status" value="1"/>
</dbReference>
<dbReference type="PANTHER" id="PTHR47926:SF468">
    <property type="entry name" value="PENTATRICOPEPTIDE REPEAT-CONTAINING PROTEIN"/>
    <property type="match status" value="1"/>
</dbReference>
<organism evidence="5 6">
    <name type="scientific">Zingiber officinale</name>
    <name type="common">Ginger</name>
    <name type="synonym">Amomum zingiber</name>
    <dbReference type="NCBI Taxonomy" id="94328"/>
    <lineage>
        <taxon>Eukaryota</taxon>
        <taxon>Viridiplantae</taxon>
        <taxon>Streptophyta</taxon>
        <taxon>Embryophyta</taxon>
        <taxon>Tracheophyta</taxon>
        <taxon>Spermatophyta</taxon>
        <taxon>Magnoliopsida</taxon>
        <taxon>Liliopsida</taxon>
        <taxon>Zingiberales</taxon>
        <taxon>Zingiberaceae</taxon>
        <taxon>Zingiber</taxon>
    </lineage>
</organism>
<keyword evidence="1" id="KW-0677">Repeat</keyword>
<evidence type="ECO:0000256" key="3">
    <source>
        <dbReference type="SAM" id="MobiDB-lite"/>
    </source>
</evidence>
<dbReference type="GO" id="GO:0003723">
    <property type="term" value="F:RNA binding"/>
    <property type="evidence" value="ECO:0007669"/>
    <property type="project" value="InterPro"/>
</dbReference>
<dbReference type="Pfam" id="PF12854">
    <property type="entry name" value="PPR_1"/>
    <property type="match status" value="1"/>
</dbReference>
<proteinExistence type="predicted"/>
<feature type="domain" description="Tuftelin interacting protein N-terminal" evidence="4">
    <location>
        <begin position="801"/>
        <end position="844"/>
    </location>
</feature>
<reference evidence="5 6" key="1">
    <citation type="submission" date="2020-08" db="EMBL/GenBank/DDBJ databases">
        <title>Plant Genome Project.</title>
        <authorList>
            <person name="Zhang R.-G."/>
        </authorList>
    </citation>
    <scope>NUCLEOTIDE SEQUENCE [LARGE SCALE GENOMIC DNA]</scope>
    <source>
        <tissue evidence="5">Rhizome</tissue>
    </source>
</reference>
<feature type="repeat" description="PPR" evidence="2">
    <location>
        <begin position="294"/>
        <end position="328"/>
    </location>
</feature>
<comment type="caution">
    <text evidence="5">The sequence shown here is derived from an EMBL/GenBank/DDBJ whole genome shotgun (WGS) entry which is preliminary data.</text>
</comment>
<dbReference type="Pfam" id="PF20431">
    <property type="entry name" value="E_motif"/>
    <property type="match status" value="1"/>
</dbReference>
<evidence type="ECO:0000256" key="2">
    <source>
        <dbReference type="PROSITE-ProRule" id="PRU00708"/>
    </source>
</evidence>
<dbReference type="FunFam" id="1.25.40.10:FF:000366">
    <property type="entry name" value="Pentatricopeptide (PPR) repeat-containing protein"/>
    <property type="match status" value="1"/>
</dbReference>
<evidence type="ECO:0000256" key="1">
    <source>
        <dbReference type="ARBA" id="ARBA00022737"/>
    </source>
</evidence>
<evidence type="ECO:0000313" key="5">
    <source>
        <dbReference type="EMBL" id="KAG6494981.1"/>
    </source>
</evidence>
<feature type="repeat" description="PPR" evidence="2">
    <location>
        <begin position="107"/>
        <end position="137"/>
    </location>
</feature>
<feature type="compositionally biased region" description="Basic and acidic residues" evidence="3">
    <location>
        <begin position="839"/>
        <end position="850"/>
    </location>
</feature>
<sequence length="1004" mass="112471">MNSQLNVLGCRAGLVFAQNLKLTQLARSGRIEEAIALFHGMITRNTVTYNSMISAYAKNGYVVDARILFDQMPRRNLVSWNTMVAGYLHNDCFSEAAELFERMPRKDSYSWTLIITCCTRNGELDKARFLFDRMPVEKSSACYNAMISGYAKGRRYKDAIELLYSMPNKDFVSWNSVLSGYIHNGDMVMGLKFFHQMPERDVVSWNLVVEGLVKAGDLVTASEFFKRITSPNVVSWVTLLNGYCKKGCIVEAREIFDKMPKKNVVSWNAMIAGYVQHLQVEEAHRLFTEMPERNAVSWTTMISGYVRIGRLNEARNLLDMMPIKNVAAQTAMINGYVQSMRMNEAHQVFREISVRDSVCWNTMISGYVQCSRMDEALKMFMNMPKKDIVSWNTMIAGYAQDGQMDKAIDLFHQMPKKNTVSWNSVISGFNQNGLFIEAIRHFWLMRKLGCDPDWSTFASALSGCANLAALLVGMQLHSLLLKSGHDNDFFAGNALITMYARCGRISAAQQVFDEMISVDLVSWNSLIAGYASNGSGGTVISIFQEMTHKGVAPDEVTFVGVLSACSHAGMVDEGLKFFYSMSKDYSITPVAEHYACMVDLLGRAGRLAEAVKLVMTMPIRSSAGIWGALLSACRLHKNPELANLAANKLFEFEPHTTSNYVLLSNIHAEAGRWNEVERVRVLMKQRGVHKQTAHSWIEIKNEVCVFSSDDSGQPVSAEVFTVLSALSSQMRNIGHKSNYPLVGRYVNILGKFAMRGRVLAMSISPGFASTEPTSCSPWPTTTRAASGLAESLHLRRLRYGASDSDTDEGGRRSRKRRKGDLISKPVQFVSTGTVMPSQEIKRDPREEGDRSAGVPNSGQGLGYGLGFQSSGKETEGVVDEDEDLFLPMAFGRKIKKRGTTLGEGERVGEGGIEVCQEAFWEKRCIWRRRNREWYIGWKCLLHAKLLSNERIRFLLSLGLDMMNQAVEGMEVVQPGARENASFLRTTEKRQFEAQQQAPAYDSVM</sequence>
<dbReference type="GO" id="GO:0009451">
    <property type="term" value="P:RNA modification"/>
    <property type="evidence" value="ECO:0007669"/>
    <property type="project" value="InterPro"/>
</dbReference>
<feature type="repeat" description="PPR" evidence="2">
    <location>
        <begin position="387"/>
        <end position="421"/>
    </location>
</feature>
<evidence type="ECO:0000313" key="6">
    <source>
        <dbReference type="Proteomes" id="UP000734854"/>
    </source>
</evidence>
<accession>A0A8J5KZ22</accession>
<name>A0A8J5KZ22_ZINOF</name>
<dbReference type="AlphaFoldDB" id="A0A8J5KZ22"/>
<feature type="repeat" description="PPR" evidence="2">
    <location>
        <begin position="554"/>
        <end position="589"/>
    </location>
</feature>
<dbReference type="InterPro" id="IPR022159">
    <property type="entry name" value="STIP/TFIP11_N"/>
</dbReference>
<evidence type="ECO:0000259" key="4">
    <source>
        <dbReference type="Pfam" id="PF12457"/>
    </source>
</evidence>
<feature type="repeat" description="PPR" evidence="2">
    <location>
        <begin position="232"/>
        <end position="266"/>
    </location>
</feature>
<dbReference type="Proteomes" id="UP000734854">
    <property type="component" value="Unassembled WGS sequence"/>
</dbReference>
<dbReference type="InterPro" id="IPR046960">
    <property type="entry name" value="PPR_At4g14850-like_plant"/>
</dbReference>
<dbReference type="InterPro" id="IPR046848">
    <property type="entry name" value="E_motif"/>
</dbReference>
<dbReference type="Pfam" id="PF13041">
    <property type="entry name" value="PPR_2"/>
    <property type="match status" value="3"/>
</dbReference>
<dbReference type="SUPFAM" id="SSF48452">
    <property type="entry name" value="TPR-like"/>
    <property type="match status" value="1"/>
</dbReference>
<dbReference type="PROSITE" id="PS51375">
    <property type="entry name" value="PPR"/>
    <property type="match status" value="10"/>
</dbReference>
<gene>
    <name evidence="5" type="ORF">ZIOFF_042768</name>
</gene>
<dbReference type="InterPro" id="IPR011990">
    <property type="entry name" value="TPR-like_helical_dom_sf"/>
</dbReference>
<dbReference type="EMBL" id="JACMSC010000012">
    <property type="protein sequence ID" value="KAG6494981.1"/>
    <property type="molecule type" value="Genomic_DNA"/>
</dbReference>
<dbReference type="Pfam" id="PF12457">
    <property type="entry name" value="TIP_N"/>
    <property type="match status" value="1"/>
</dbReference>
<dbReference type="PANTHER" id="PTHR47926">
    <property type="entry name" value="PENTATRICOPEPTIDE REPEAT-CONTAINING PROTEIN"/>
    <property type="match status" value="1"/>
</dbReference>
<feature type="repeat" description="PPR" evidence="2">
    <location>
        <begin position="45"/>
        <end position="79"/>
    </location>
</feature>
<feature type="repeat" description="PPR" evidence="2">
    <location>
        <begin position="139"/>
        <end position="173"/>
    </location>
</feature>
<dbReference type="GO" id="GO:0048731">
    <property type="term" value="P:system development"/>
    <property type="evidence" value="ECO:0007669"/>
    <property type="project" value="UniProtKB-ARBA"/>
</dbReference>